<dbReference type="GO" id="GO:0005524">
    <property type="term" value="F:ATP binding"/>
    <property type="evidence" value="ECO:0007669"/>
    <property type="project" value="UniProtKB-KW"/>
</dbReference>
<dbReference type="AlphaFoldDB" id="A0A6S7HVW2"/>
<keyword evidence="4" id="KW-1185">Reference proteome</keyword>
<comment type="caution">
    <text evidence="3">The sequence shown here is derived from an EMBL/GenBank/DDBJ whole genome shotgun (WGS) entry which is preliminary data.</text>
</comment>
<keyword evidence="2" id="KW-0067">ATP-binding</keyword>
<protein>
    <submittedName>
        <fullName evidence="3">Uncharacterized protein</fullName>
    </submittedName>
</protein>
<dbReference type="PANTHER" id="PTHR48103">
    <property type="entry name" value="MIDASIN-RELATED"/>
    <property type="match status" value="1"/>
</dbReference>
<evidence type="ECO:0000313" key="3">
    <source>
        <dbReference type="EMBL" id="CAB4008689.1"/>
    </source>
</evidence>
<proteinExistence type="predicted"/>
<name>A0A6S7HVW2_PARCT</name>
<dbReference type="GO" id="GO:0000055">
    <property type="term" value="P:ribosomal large subunit export from nucleus"/>
    <property type="evidence" value="ECO:0007669"/>
    <property type="project" value="TreeGrafter"/>
</dbReference>
<evidence type="ECO:0000256" key="1">
    <source>
        <dbReference type="ARBA" id="ARBA00022741"/>
    </source>
</evidence>
<dbReference type="PANTHER" id="PTHR48103:SF2">
    <property type="entry name" value="MIDASIN"/>
    <property type="match status" value="1"/>
</dbReference>
<evidence type="ECO:0000313" key="4">
    <source>
        <dbReference type="Proteomes" id="UP001152795"/>
    </source>
</evidence>
<accession>A0A6S7HVW2</accession>
<reference evidence="3" key="1">
    <citation type="submission" date="2020-04" db="EMBL/GenBank/DDBJ databases">
        <authorList>
            <person name="Alioto T."/>
            <person name="Alioto T."/>
            <person name="Gomez Garrido J."/>
        </authorList>
    </citation>
    <scope>NUCLEOTIDE SEQUENCE</scope>
    <source>
        <strain evidence="3">A484AB</strain>
    </source>
</reference>
<dbReference type="Proteomes" id="UP001152795">
    <property type="component" value="Unassembled WGS sequence"/>
</dbReference>
<dbReference type="GO" id="GO:0030687">
    <property type="term" value="C:preribosome, large subunit precursor"/>
    <property type="evidence" value="ECO:0007669"/>
    <property type="project" value="TreeGrafter"/>
</dbReference>
<keyword evidence="1" id="KW-0547">Nucleotide-binding</keyword>
<dbReference type="GO" id="GO:0000027">
    <property type="term" value="P:ribosomal large subunit assembly"/>
    <property type="evidence" value="ECO:0007669"/>
    <property type="project" value="TreeGrafter"/>
</dbReference>
<dbReference type="OrthoDB" id="5986896at2759"/>
<gene>
    <name evidence="3" type="ORF">PACLA_8A063838</name>
</gene>
<evidence type="ECO:0000256" key="2">
    <source>
        <dbReference type="ARBA" id="ARBA00022840"/>
    </source>
</evidence>
<dbReference type="GO" id="GO:0005634">
    <property type="term" value="C:nucleus"/>
    <property type="evidence" value="ECO:0007669"/>
    <property type="project" value="TreeGrafter"/>
</dbReference>
<dbReference type="EMBL" id="CACRXK020006199">
    <property type="protein sequence ID" value="CAB4008689.1"/>
    <property type="molecule type" value="Genomic_DNA"/>
</dbReference>
<organism evidence="3 4">
    <name type="scientific">Paramuricea clavata</name>
    <name type="common">Red gorgonian</name>
    <name type="synonym">Violescent sea-whip</name>
    <dbReference type="NCBI Taxonomy" id="317549"/>
    <lineage>
        <taxon>Eukaryota</taxon>
        <taxon>Metazoa</taxon>
        <taxon>Cnidaria</taxon>
        <taxon>Anthozoa</taxon>
        <taxon>Octocorallia</taxon>
        <taxon>Malacalcyonacea</taxon>
        <taxon>Plexauridae</taxon>
        <taxon>Paramuricea</taxon>
    </lineage>
</organism>
<sequence>MDQSSSDVLAQFSEIFIHNKGDEHSENLNEVYGSEIIQGYCSVVANCAYAECINFLKLISLRKKILNETSLPNSDVKWNQRLMGYYDFCVKYLREIPLNTAVIQYILHCGQDEHGYLSVLKIADDNIFCNLTEKQYQERIVESNVSCPLPNNSCFVKTFEALSVIPTQQYSTTDKKQGQVRLVDVNEKILEYNHLNTFLWLHKNRFANLDSTRLSISRKSFMLAFIRLIHCSNSITEIQDCHSMYSDFLSFSKFEKETLEKHIDNIKGRYGRLDESLEDLFVQIRKHLGLIVNTDVLTDCWDKLGRCWVYLGMIQSKLLRPVGNVDPVEETNVKVDSIKSEIKDLNCELKVRLQNEELLTGIDKKRSQVNESIDVDSVSDSVSATLQINQSHVENLVKYRTSLKDKLSKVGDNIAYRPAPSQFRKIIGILGHFYATVGLPDVLLDERNVESKIKSIRKLILQLQDFVAYQDLLAPYISGLIQIVQELKMRKSVKNSSLEGIEGRQRDAETCLRRQIVSCLLPFSCSENSLMSTRIGDLLKEGLSRGIEVLCQSCPSILIDCKEASEKLKFRIRMLALNVLKRSVCRTGYTNSDDMKHLKIVINCYKTLWLQREEERNLQEEEGESLYKFKTKTYCSDEESEEQKTEKEIDELFTKFDQEYKDLHMDKTQRASRSEKKQQSNQSQANFDTILESDMAQFCKIYQFLVSSVPNVSQVLATWDNAEWKQVDKRLEDVKIALESYSIASEVINLADLCDGDLLDVDTTPSHLVMSSFLSKFLSSCQSESALKDQTDVCSASLLFGRRSEEYDIYHDSNLKEIIQVLPILTSFKSRLQELLEKWPEHPTLVQLCQTIDRIISFPVTSSVMKILNGLEILLKYSQEWESNASRHVSISIYLDQITHMIIRWRKLELRLAKLRILFLLLVC</sequence>